<dbReference type="Proteomes" id="UP001183643">
    <property type="component" value="Unassembled WGS sequence"/>
</dbReference>
<dbReference type="Gene3D" id="2.30.40.10">
    <property type="entry name" value="Urease, subunit C, domain 1"/>
    <property type="match status" value="2"/>
</dbReference>
<sequence length="163" mass="16446">MIVLRNGHVITMDPQLGELPATDVLISGDRIEAIGPGLPADGATEIDVRGEVVLPGFPAGPDTFRRLRAALRVERTGDACTPTTPGSRPVTDAATDTLRAAGTGSLSVGGPADIVTLGGLEHVTDVSRLAGAVITSLGPDDIRTVLIAGRIVRSGPAPAASAA</sequence>
<dbReference type="Gene3D" id="3.20.20.140">
    <property type="entry name" value="Metal-dependent hydrolases"/>
    <property type="match status" value="1"/>
</dbReference>
<comment type="caution">
    <text evidence="1">The sequence shown here is derived from an EMBL/GenBank/DDBJ whole genome shotgun (WGS) entry which is preliminary data.</text>
</comment>
<keyword evidence="2" id="KW-1185">Reference proteome</keyword>
<dbReference type="GO" id="GO:0016810">
    <property type="term" value="F:hydrolase activity, acting on carbon-nitrogen (but not peptide) bonds"/>
    <property type="evidence" value="ECO:0007669"/>
    <property type="project" value="InterPro"/>
</dbReference>
<dbReference type="SUPFAM" id="SSF51338">
    <property type="entry name" value="Composite domain of metallo-dependent hydrolases"/>
    <property type="match status" value="1"/>
</dbReference>
<name>A0AAE3YRG2_9ACTN</name>
<evidence type="ECO:0000313" key="1">
    <source>
        <dbReference type="EMBL" id="MDR7278509.1"/>
    </source>
</evidence>
<proteinExistence type="predicted"/>
<dbReference type="RefSeq" id="WP_310371467.1">
    <property type="nucleotide sequence ID" value="NZ_JAVDYB010000001.1"/>
</dbReference>
<dbReference type="EMBL" id="JAVDYB010000001">
    <property type="protein sequence ID" value="MDR7278509.1"/>
    <property type="molecule type" value="Genomic_DNA"/>
</dbReference>
<organism evidence="1 2">
    <name type="scientific">Catenuloplanes atrovinosus</name>
    <dbReference type="NCBI Taxonomy" id="137266"/>
    <lineage>
        <taxon>Bacteria</taxon>
        <taxon>Bacillati</taxon>
        <taxon>Actinomycetota</taxon>
        <taxon>Actinomycetes</taxon>
        <taxon>Micromonosporales</taxon>
        <taxon>Micromonosporaceae</taxon>
        <taxon>Catenuloplanes</taxon>
    </lineage>
</organism>
<evidence type="ECO:0000313" key="2">
    <source>
        <dbReference type="Proteomes" id="UP001183643"/>
    </source>
</evidence>
<dbReference type="InterPro" id="IPR011059">
    <property type="entry name" value="Metal-dep_hydrolase_composite"/>
</dbReference>
<protein>
    <submittedName>
        <fullName evidence="1">Cytosine/adenosine deaminase-related metal-dependent hydrolase</fullName>
    </submittedName>
</protein>
<keyword evidence="1" id="KW-0378">Hydrolase</keyword>
<dbReference type="AlphaFoldDB" id="A0AAE3YRG2"/>
<reference evidence="1" key="1">
    <citation type="submission" date="2023-07" db="EMBL/GenBank/DDBJ databases">
        <title>Sequencing the genomes of 1000 actinobacteria strains.</title>
        <authorList>
            <person name="Klenk H.-P."/>
        </authorList>
    </citation>
    <scope>NUCLEOTIDE SEQUENCE</scope>
    <source>
        <strain evidence="1">DSM 44707</strain>
    </source>
</reference>
<gene>
    <name evidence="1" type="ORF">J2S41_005287</name>
</gene>
<accession>A0AAE3YRG2</accession>